<dbReference type="GO" id="GO:0031981">
    <property type="term" value="C:nuclear lumen"/>
    <property type="evidence" value="ECO:0007669"/>
    <property type="project" value="UniProtKB-ARBA"/>
</dbReference>
<keyword evidence="5" id="KW-1185">Reference proteome</keyword>
<reference evidence="5" key="1">
    <citation type="journal article" date="2016" name="Nature">
        <title>The genome of the seagrass Zostera marina reveals angiosperm adaptation to the sea.</title>
        <authorList>
            <person name="Olsen J.L."/>
            <person name="Rouze P."/>
            <person name="Verhelst B."/>
            <person name="Lin Y.-C."/>
            <person name="Bayer T."/>
            <person name="Collen J."/>
            <person name="Dattolo E."/>
            <person name="De Paoli E."/>
            <person name="Dittami S."/>
            <person name="Maumus F."/>
            <person name="Michel G."/>
            <person name="Kersting A."/>
            <person name="Lauritano C."/>
            <person name="Lohaus R."/>
            <person name="Toepel M."/>
            <person name="Tonon T."/>
            <person name="Vanneste K."/>
            <person name="Amirebrahimi M."/>
            <person name="Brakel J."/>
            <person name="Bostroem C."/>
            <person name="Chovatia M."/>
            <person name="Grimwood J."/>
            <person name="Jenkins J.W."/>
            <person name="Jueterbock A."/>
            <person name="Mraz A."/>
            <person name="Stam W.T."/>
            <person name="Tice H."/>
            <person name="Bornberg-Bauer E."/>
            <person name="Green P.J."/>
            <person name="Pearson G.A."/>
            <person name="Procaccini G."/>
            <person name="Duarte C.M."/>
            <person name="Schmutz J."/>
            <person name="Reusch T.B.H."/>
            <person name="Van de Peer Y."/>
        </authorList>
    </citation>
    <scope>NUCLEOTIDE SEQUENCE [LARGE SCALE GENOMIC DNA]</scope>
    <source>
        <strain evidence="5">cv. Finnish</strain>
    </source>
</reference>
<proteinExistence type="inferred from homology"/>
<evidence type="ECO:0000256" key="1">
    <source>
        <dbReference type="ARBA" id="ARBA00004123"/>
    </source>
</evidence>
<organism evidence="4 5">
    <name type="scientific">Zostera marina</name>
    <name type="common">Eelgrass</name>
    <dbReference type="NCBI Taxonomy" id="29655"/>
    <lineage>
        <taxon>Eukaryota</taxon>
        <taxon>Viridiplantae</taxon>
        <taxon>Streptophyta</taxon>
        <taxon>Embryophyta</taxon>
        <taxon>Tracheophyta</taxon>
        <taxon>Spermatophyta</taxon>
        <taxon>Magnoliopsida</taxon>
        <taxon>Liliopsida</taxon>
        <taxon>Zosteraceae</taxon>
        <taxon>Zostera</taxon>
    </lineage>
</organism>
<dbReference type="CDD" id="cd04479">
    <property type="entry name" value="RPA3"/>
    <property type="match status" value="1"/>
</dbReference>
<dbReference type="GO" id="GO:0006281">
    <property type="term" value="P:DNA repair"/>
    <property type="evidence" value="ECO:0007669"/>
    <property type="project" value="InterPro"/>
</dbReference>
<dbReference type="InterPro" id="IPR012340">
    <property type="entry name" value="NA-bd_OB-fold"/>
</dbReference>
<dbReference type="GO" id="GO:0006260">
    <property type="term" value="P:DNA replication"/>
    <property type="evidence" value="ECO:0007669"/>
    <property type="project" value="InterPro"/>
</dbReference>
<dbReference type="OrthoDB" id="188186at2759"/>
<dbReference type="GO" id="GO:0003677">
    <property type="term" value="F:DNA binding"/>
    <property type="evidence" value="ECO:0007669"/>
    <property type="project" value="InterPro"/>
</dbReference>
<accession>A0A0K9P4M5</accession>
<name>A0A0K9P4M5_ZOSMR</name>
<comment type="caution">
    <text evidence="4">The sequence shown here is derived from an EMBL/GenBank/DDBJ whole genome shotgun (WGS) entry which is preliminary data.</text>
</comment>
<evidence type="ECO:0008006" key="6">
    <source>
        <dbReference type="Google" id="ProtNLM"/>
    </source>
</evidence>
<dbReference type="SUPFAM" id="SSF50249">
    <property type="entry name" value="Nucleic acid-binding proteins"/>
    <property type="match status" value="1"/>
</dbReference>
<comment type="similarity">
    <text evidence="2">Belongs to the replication factor A protein 3 family.</text>
</comment>
<sequence length="185" mass="20965">MNINYPNTRNNPNGQSFKSLISNNLIHISFSNIKLQAVSKYLHSKQSPAIFFPRILRFSPFREDSYHPQFTQILFLKMDTSTPAVFISGREMLQMYSGRRVRTVIQVVRIDGMSIIGKSSDGNELIVRGCPSFPLSHFVEVIGIADAADQSVRSEVSSDFGENFDMLSYNKLCQLANGEFKQLFI</sequence>
<dbReference type="InterPro" id="IPR013970">
    <property type="entry name" value="Rfa2"/>
</dbReference>
<dbReference type="PANTHER" id="PTHR47058:SF3">
    <property type="entry name" value="REPLICATION PROTEIN A 14 KDA SUBUNIT A-RELATED"/>
    <property type="match status" value="1"/>
</dbReference>
<gene>
    <name evidence="4" type="ORF">ZOSMA_41G00090</name>
</gene>
<evidence type="ECO:0000256" key="2">
    <source>
        <dbReference type="ARBA" id="ARBA00009761"/>
    </source>
</evidence>
<protein>
    <recommendedName>
        <fullName evidence="6">Replication protein A 14 kDa subunit B</fullName>
    </recommendedName>
</protein>
<dbReference type="Gene3D" id="2.40.50.140">
    <property type="entry name" value="Nucleic acid-binding proteins"/>
    <property type="match status" value="1"/>
</dbReference>
<evidence type="ECO:0000313" key="4">
    <source>
        <dbReference type="EMBL" id="KMZ63167.1"/>
    </source>
</evidence>
<comment type="subcellular location">
    <subcellularLocation>
        <location evidence="1">Nucleus</location>
    </subcellularLocation>
</comment>
<dbReference type="GO" id="GO:0006310">
    <property type="term" value="P:DNA recombination"/>
    <property type="evidence" value="ECO:0007669"/>
    <property type="project" value="InterPro"/>
</dbReference>
<dbReference type="EMBL" id="LFYR01001258">
    <property type="protein sequence ID" value="KMZ63167.1"/>
    <property type="molecule type" value="Genomic_DNA"/>
</dbReference>
<keyword evidence="3" id="KW-0539">Nucleus</keyword>
<dbReference type="Proteomes" id="UP000036987">
    <property type="component" value="Unassembled WGS sequence"/>
</dbReference>
<dbReference type="Pfam" id="PF08661">
    <property type="entry name" value="Rep_fac-A_3"/>
    <property type="match status" value="1"/>
</dbReference>
<dbReference type="STRING" id="29655.A0A0K9P4M5"/>
<dbReference type="AlphaFoldDB" id="A0A0K9P4M5"/>
<dbReference type="PANTHER" id="PTHR47058">
    <property type="entry name" value="REPLICATION PROTEIN A 14 KDA SUBUNIT A-RELATED"/>
    <property type="match status" value="1"/>
</dbReference>
<evidence type="ECO:0000313" key="5">
    <source>
        <dbReference type="Proteomes" id="UP000036987"/>
    </source>
</evidence>
<evidence type="ECO:0000256" key="3">
    <source>
        <dbReference type="ARBA" id="ARBA00023242"/>
    </source>
</evidence>